<evidence type="ECO:0000313" key="4">
    <source>
        <dbReference type="EMBL" id="KAB8033371.1"/>
    </source>
</evidence>
<keyword evidence="5" id="KW-1185">Reference proteome</keyword>
<evidence type="ECO:0000313" key="5">
    <source>
        <dbReference type="Proteomes" id="UP000442694"/>
    </source>
</evidence>
<dbReference type="PROSITE" id="PS00723">
    <property type="entry name" value="POLYPRENYL_SYNTHASE_1"/>
    <property type="match status" value="1"/>
</dbReference>
<dbReference type="InterPro" id="IPR008949">
    <property type="entry name" value="Isoprenoid_synthase_dom_sf"/>
</dbReference>
<dbReference type="PANTHER" id="PTHR12001:SF44">
    <property type="entry name" value="GERANYLGERANYL PYROPHOSPHATE SYNTHASE"/>
    <property type="match status" value="1"/>
</dbReference>
<dbReference type="RefSeq" id="WP_152211457.1">
    <property type="nucleotide sequence ID" value="NZ_WFLN01000004.1"/>
</dbReference>
<dbReference type="SUPFAM" id="SSF48576">
    <property type="entry name" value="Terpenoid synthases"/>
    <property type="match status" value="1"/>
</dbReference>
<dbReference type="GO" id="GO:0004659">
    <property type="term" value="F:prenyltransferase activity"/>
    <property type="evidence" value="ECO:0007669"/>
    <property type="project" value="InterPro"/>
</dbReference>
<dbReference type="EMBL" id="WFLN01000004">
    <property type="protein sequence ID" value="KAB8033371.1"/>
    <property type="molecule type" value="Genomic_DNA"/>
</dbReference>
<dbReference type="PANTHER" id="PTHR12001">
    <property type="entry name" value="GERANYLGERANYL PYROPHOSPHATE SYNTHASE"/>
    <property type="match status" value="1"/>
</dbReference>
<evidence type="ECO:0000256" key="1">
    <source>
        <dbReference type="ARBA" id="ARBA00022723"/>
    </source>
</evidence>
<evidence type="ECO:0000256" key="2">
    <source>
        <dbReference type="ARBA" id="ARBA00022842"/>
    </source>
</evidence>
<comment type="caution">
    <text evidence="4">The sequence shown here is derived from an EMBL/GenBank/DDBJ whole genome shotgun (WGS) entry which is preliminary data.</text>
</comment>
<sequence>MPQSKSTRHIVMRDYQYFSMRLNHFFDKLENDIDKISQNQFVNLGIKESLLELTLSSLNSKAKRIRPLMCSWMLRNFYLKEDFLKDYGEIEKKSRSVIENCMKVLLSVEILHCASLIIDDIEDGSLERRGQQALYVQYGMPNTLNTGTWMYFLAIKNLPLTMQPIAINTLYDCHVGQALDLSNTNKKFIESLFFGNSEQRWEFYNKCAELKTARLLQFSVECLSRIIKIDKSSSQAIHTLIRNYGLSFQIYDDIKNLLPEMSGSKSLEDLNSGLRSALSLAFLDFLSPLEKQSAYNAFLKNQFSDFMLSHVKFKSSLELCFQKAQSYLEKSSLLLDSVSCHKKSREYIHLILEVPLDNIKISVSKVKRDHHRNTSELQSLIL</sequence>
<dbReference type="Gene3D" id="1.10.600.10">
    <property type="entry name" value="Farnesyl Diphosphate Synthase"/>
    <property type="match status" value="1"/>
</dbReference>
<keyword evidence="1" id="KW-0479">Metal-binding</keyword>
<protein>
    <submittedName>
        <fullName evidence="4">Uncharacterized protein</fullName>
    </submittedName>
</protein>
<comment type="similarity">
    <text evidence="3">Belongs to the FPP/GGPP synthase family.</text>
</comment>
<keyword evidence="2" id="KW-0460">Magnesium</keyword>
<evidence type="ECO:0000256" key="3">
    <source>
        <dbReference type="RuleBase" id="RU004466"/>
    </source>
</evidence>
<reference evidence="4 5" key="1">
    <citation type="submission" date="2019-10" db="EMBL/GenBank/DDBJ databases">
        <title>New genus of Silvanigrellaceae.</title>
        <authorList>
            <person name="Pitt A."/>
            <person name="Hahn M.W."/>
        </authorList>
    </citation>
    <scope>NUCLEOTIDE SEQUENCE [LARGE SCALE GENOMIC DNA]</scope>
    <source>
        <strain evidence="4 5">33A1-SZDP</strain>
    </source>
</reference>
<accession>A0A833N7V6</accession>
<gene>
    <name evidence="4" type="ORF">GCL57_01335</name>
</gene>
<dbReference type="Proteomes" id="UP000442694">
    <property type="component" value="Unassembled WGS sequence"/>
</dbReference>
<dbReference type="GO" id="GO:0046872">
    <property type="term" value="F:metal ion binding"/>
    <property type="evidence" value="ECO:0007669"/>
    <property type="project" value="UniProtKB-KW"/>
</dbReference>
<name>A0A833N7V6_9BACT</name>
<organism evidence="4 5">
    <name type="scientific">Fluviispira multicolorata</name>
    <dbReference type="NCBI Taxonomy" id="2654512"/>
    <lineage>
        <taxon>Bacteria</taxon>
        <taxon>Pseudomonadati</taxon>
        <taxon>Bdellovibrionota</taxon>
        <taxon>Oligoflexia</taxon>
        <taxon>Silvanigrellales</taxon>
        <taxon>Silvanigrellaceae</taxon>
        <taxon>Fluviispira</taxon>
    </lineage>
</organism>
<dbReference type="GO" id="GO:0008299">
    <property type="term" value="P:isoprenoid biosynthetic process"/>
    <property type="evidence" value="ECO:0007669"/>
    <property type="project" value="InterPro"/>
</dbReference>
<dbReference type="InterPro" id="IPR033749">
    <property type="entry name" value="Polyprenyl_synt_CS"/>
</dbReference>
<dbReference type="Pfam" id="PF00348">
    <property type="entry name" value="polyprenyl_synt"/>
    <property type="match status" value="1"/>
</dbReference>
<dbReference type="InterPro" id="IPR000092">
    <property type="entry name" value="Polyprenyl_synt"/>
</dbReference>
<dbReference type="AlphaFoldDB" id="A0A833N7V6"/>
<keyword evidence="3" id="KW-0808">Transferase</keyword>
<proteinExistence type="inferred from homology"/>
<dbReference type="PROSITE" id="PS00444">
    <property type="entry name" value="POLYPRENYL_SYNTHASE_2"/>
    <property type="match status" value="1"/>
</dbReference>